<dbReference type="AlphaFoldDB" id="A0A382MI41"/>
<proteinExistence type="predicted"/>
<dbReference type="EMBL" id="UINC01093690">
    <property type="protein sequence ID" value="SVC48310.1"/>
    <property type="molecule type" value="Genomic_DNA"/>
</dbReference>
<accession>A0A382MI41</accession>
<feature type="non-terminal residue" evidence="1">
    <location>
        <position position="58"/>
    </location>
</feature>
<name>A0A382MI41_9ZZZZ</name>
<protein>
    <submittedName>
        <fullName evidence="1">Uncharacterized protein</fullName>
    </submittedName>
</protein>
<sequence length="58" mass="6775">MVCLPICLLNKSGSKNSLFPRNNTNFYQIIQVSRYQVLRHRPKFRADGMTDVGYRQQA</sequence>
<reference evidence="1" key="1">
    <citation type="submission" date="2018-05" db="EMBL/GenBank/DDBJ databases">
        <authorList>
            <person name="Lanie J.A."/>
            <person name="Ng W.-L."/>
            <person name="Kazmierczak K.M."/>
            <person name="Andrzejewski T.M."/>
            <person name="Davidsen T.M."/>
            <person name="Wayne K.J."/>
            <person name="Tettelin H."/>
            <person name="Glass J.I."/>
            <person name="Rusch D."/>
            <person name="Podicherti R."/>
            <person name="Tsui H.-C.T."/>
            <person name="Winkler M.E."/>
        </authorList>
    </citation>
    <scope>NUCLEOTIDE SEQUENCE</scope>
</reference>
<gene>
    <name evidence="1" type="ORF">METZ01_LOCUS301164</name>
</gene>
<organism evidence="1">
    <name type="scientific">marine metagenome</name>
    <dbReference type="NCBI Taxonomy" id="408172"/>
    <lineage>
        <taxon>unclassified sequences</taxon>
        <taxon>metagenomes</taxon>
        <taxon>ecological metagenomes</taxon>
    </lineage>
</organism>
<evidence type="ECO:0000313" key="1">
    <source>
        <dbReference type="EMBL" id="SVC48310.1"/>
    </source>
</evidence>